<evidence type="ECO:0000313" key="6">
    <source>
        <dbReference type="Proteomes" id="UP001396334"/>
    </source>
</evidence>
<keyword evidence="2 3" id="KW-0175">Coiled coil</keyword>
<evidence type="ECO:0000256" key="3">
    <source>
        <dbReference type="SAM" id="Coils"/>
    </source>
</evidence>
<protein>
    <recommendedName>
        <fullName evidence="7">Filament-like plant protein 7</fullName>
    </recommendedName>
</protein>
<dbReference type="InterPro" id="IPR008587">
    <property type="entry name" value="FPP_plant"/>
</dbReference>
<dbReference type="EMBL" id="JBBPBN010000004">
    <property type="protein sequence ID" value="KAK9039657.1"/>
    <property type="molecule type" value="Genomic_DNA"/>
</dbReference>
<sequence length="1167" mass="131951">MGSSPFHWNFHQYHPVFPLVSSAFSTLFLHSWILFFVSYFDGPCTVRNYYFTHYRSLKRSTAALNLVFVELKALAGETMDQKAWLWRKKASEKIILSTDKVNLSVKDNEDEIQTLVAERRELENELKILSNKLFSALSECNSKDELVKEHEKMAMEAVVGKEKVEAEAVLLKRERDEALQKRVACEERLTHLDVALKECMQQLRFVREEQEQRIHDAVMKASNEFAKSQKISETRLEESSKRVTKLGAENANLSKALLAKEQLIDDLTKQRAQTEIEFNALMTRVESTEKDNVSLKYEVRVLEKELEIRNEEREFNRRTAEASHKQHLESVKKIAKLESECQRLRLLVRKRLPGPAALAKMKSEVEILGKDSIEMSKRMLNTSSTGLGNDFVIDSYSDSPRKRINILNEQLCAMEEENKALKEALNKKTSELQFSRVMYARTASKLSEVESQIEETSKSEANNEATRNIAMPHEISLASMSDVGSDGKASSAESWASALNSELEQFRNRQLRESLLRKTVGSSEINLMDDFVEMEKLALVSVDQLSGNSHVSSDEANRTLGPLQTGSRRNSLEVMCKEIVPVTDSWSDHSLLNNETKSKSPLLCKDTDWLLDILKVILEQNRATQRNSDEILEDIRKALACTNYPNTGEIFNGREGLDHPNALNPSCISGYISWKPSNGSSKMDLSNEDADVNICSEDKSNQQFHPDLSKSICRIIELIEGIDISSANNDILESLVQETNSSSQKHSEKPFGYTVRVYQWKTSELGAVLQQFVDACHELLNGKAGLNKFIQELTSALDWIINHCFSLQDVSSRRGAIMKHFDGVESLNETEAEVGIVGPFAVPDKLHFTELNDNNDFLRKEPNVKEENQKLRDNLINMEAAKKQLEDKLQSTTNRSDSLSNQLEESEKSIANLQAELDAFRRTDEMVEGQVEKQKSINEILYNQLSLIKVEQNEACEKFHSQDLESENKNYCHGELEVTCLDSETEKEIPNAEIKKLENQFRTDWEIAAASEKLAECQETILNLGKQLKALTSPKEAVLFDKVVPTPTEPVTPTSTAIPTLSRKTLTSQRSSLLDQMIAEDNATSNDLVSPKTKEKVDPNSLFPSIRTVAHRDSTVGSNGDKHQDDNAAVKSLAIVPSRKQGGSLWKKLLWRKTKGKSKKTSLPFAP</sequence>
<evidence type="ECO:0000256" key="2">
    <source>
        <dbReference type="ARBA" id="ARBA00023054"/>
    </source>
</evidence>
<comment type="similarity">
    <text evidence="1">Belongs to the FPP family.</text>
</comment>
<evidence type="ECO:0000256" key="4">
    <source>
        <dbReference type="SAM" id="MobiDB-lite"/>
    </source>
</evidence>
<gene>
    <name evidence="5" type="ORF">V6N11_014853</name>
</gene>
<proteinExistence type="inferred from homology"/>
<feature type="compositionally biased region" description="Polar residues" evidence="4">
    <location>
        <begin position="890"/>
        <end position="903"/>
    </location>
</feature>
<accession>A0ABR2TQA7</accession>
<feature type="coiled-coil region" evidence="3">
    <location>
        <begin position="250"/>
        <end position="305"/>
    </location>
</feature>
<dbReference type="PANTHER" id="PTHR31580">
    <property type="entry name" value="FILAMENT-LIKE PLANT PROTEIN 4"/>
    <property type="match status" value="1"/>
</dbReference>
<feature type="region of interest" description="Disordered" evidence="4">
    <location>
        <begin position="886"/>
        <end position="906"/>
    </location>
</feature>
<feature type="coiled-coil region" evidence="3">
    <location>
        <begin position="105"/>
        <end position="181"/>
    </location>
</feature>
<name>A0ABR2TQA7_9ROSI</name>
<dbReference type="PANTHER" id="PTHR31580:SF22">
    <property type="entry name" value="FILAMENT-LIKE PLANT PROTEIN 7"/>
    <property type="match status" value="1"/>
</dbReference>
<comment type="caution">
    <text evidence="5">The sequence shown here is derived from an EMBL/GenBank/DDBJ whole genome shotgun (WGS) entry which is preliminary data.</text>
</comment>
<keyword evidence="6" id="KW-1185">Reference proteome</keyword>
<dbReference type="Pfam" id="PF05911">
    <property type="entry name" value="FPP"/>
    <property type="match status" value="1"/>
</dbReference>
<evidence type="ECO:0000256" key="1">
    <source>
        <dbReference type="ARBA" id="ARBA00005921"/>
    </source>
</evidence>
<evidence type="ECO:0008006" key="7">
    <source>
        <dbReference type="Google" id="ProtNLM"/>
    </source>
</evidence>
<organism evidence="5 6">
    <name type="scientific">Hibiscus sabdariffa</name>
    <name type="common">roselle</name>
    <dbReference type="NCBI Taxonomy" id="183260"/>
    <lineage>
        <taxon>Eukaryota</taxon>
        <taxon>Viridiplantae</taxon>
        <taxon>Streptophyta</taxon>
        <taxon>Embryophyta</taxon>
        <taxon>Tracheophyta</taxon>
        <taxon>Spermatophyta</taxon>
        <taxon>Magnoliopsida</taxon>
        <taxon>eudicotyledons</taxon>
        <taxon>Gunneridae</taxon>
        <taxon>Pentapetalae</taxon>
        <taxon>rosids</taxon>
        <taxon>malvids</taxon>
        <taxon>Malvales</taxon>
        <taxon>Malvaceae</taxon>
        <taxon>Malvoideae</taxon>
        <taxon>Hibiscus</taxon>
    </lineage>
</organism>
<reference evidence="5 6" key="1">
    <citation type="journal article" date="2024" name="G3 (Bethesda)">
        <title>Genome assembly of Hibiscus sabdariffa L. provides insights into metabolisms of medicinal natural products.</title>
        <authorList>
            <person name="Kim T."/>
        </authorList>
    </citation>
    <scope>NUCLEOTIDE SEQUENCE [LARGE SCALE GENOMIC DNA]</scope>
    <source>
        <strain evidence="5">TK-2024</strain>
        <tissue evidence="5">Old leaves</tissue>
    </source>
</reference>
<dbReference type="Proteomes" id="UP001396334">
    <property type="component" value="Unassembled WGS sequence"/>
</dbReference>
<evidence type="ECO:0000313" key="5">
    <source>
        <dbReference type="EMBL" id="KAK9039657.1"/>
    </source>
</evidence>